<evidence type="ECO:0000256" key="4">
    <source>
        <dbReference type="ARBA" id="ARBA00022679"/>
    </source>
</evidence>
<dbReference type="Gene3D" id="1.10.3810.10">
    <property type="entry name" value="Biosynthetic peptidoglycan transglycosylase-like"/>
    <property type="match status" value="1"/>
</dbReference>
<evidence type="ECO:0000256" key="3">
    <source>
        <dbReference type="ARBA" id="ARBA00022676"/>
    </source>
</evidence>
<dbReference type="InterPro" id="IPR023346">
    <property type="entry name" value="Lysozyme-like_dom_sf"/>
</dbReference>
<keyword evidence="2" id="KW-0378">Hydrolase</keyword>
<evidence type="ECO:0000256" key="7">
    <source>
        <dbReference type="ARBA" id="ARBA00049902"/>
    </source>
</evidence>
<keyword evidence="2" id="KW-0645">Protease</keyword>
<dbReference type="InterPro" id="IPR001264">
    <property type="entry name" value="Glyco_trans_51"/>
</dbReference>
<feature type="compositionally biased region" description="Gly residues" evidence="8">
    <location>
        <begin position="479"/>
        <end position="488"/>
    </location>
</feature>
<evidence type="ECO:0000256" key="1">
    <source>
        <dbReference type="ARBA" id="ARBA00022645"/>
    </source>
</evidence>
<proteinExistence type="predicted"/>
<keyword evidence="5" id="KW-0511">Multifunctional enzyme</keyword>
<evidence type="ECO:0000256" key="5">
    <source>
        <dbReference type="ARBA" id="ARBA00023268"/>
    </source>
</evidence>
<dbReference type="PANTHER" id="PTHR32282:SF34">
    <property type="entry name" value="PENICILLIN-BINDING PROTEIN 1A"/>
    <property type="match status" value="1"/>
</dbReference>
<keyword evidence="4 10" id="KW-0808">Transferase</keyword>
<evidence type="ECO:0000313" key="11">
    <source>
        <dbReference type="Proteomes" id="UP001601627"/>
    </source>
</evidence>
<dbReference type="GO" id="GO:0016757">
    <property type="term" value="F:glycosyltransferase activity"/>
    <property type="evidence" value="ECO:0007669"/>
    <property type="project" value="UniProtKB-KW"/>
</dbReference>
<dbReference type="InterPro" id="IPR012338">
    <property type="entry name" value="Beta-lactam/transpept-like"/>
</dbReference>
<dbReference type="Gene3D" id="3.40.710.10">
    <property type="entry name" value="DD-peptidase/beta-lactamase superfamily"/>
    <property type="match status" value="2"/>
</dbReference>
<dbReference type="RefSeq" id="WP_388234842.1">
    <property type="nucleotide sequence ID" value="NZ_JBHVZQ010000010.1"/>
</dbReference>
<sequence length="573" mass="60492">MTPSSLTGRLRRGRADRPRLPLRIRLRRSRGRWLRRLLITFVTFLAVVCGAAVVAYRLTVIPEPHPETVVQSTVFVDAEGSYLGRRGPVDRQEVPLSQVPRHVQDAVIAAENRSFRTDTGVSPRAIARAVWATVSGGAPQGGSTITQQYVKNALLSPERSLSRKAREALIAVKLDRTRDKDEILEGYLNTVYFGRGAAGVQSAARNYFDVAAKDLTVSQGAALAAIVNIPSYYEKAGSDPKVTAKLRDRWEWVLDAMEAGGGITRAQRARARFPAFRFYPPGGTEGQRQYLIDVAAEEAADRLGITGDQLARGGYTVHTTFDLALQDATAESAKEHTKGVEGVRGGKGSAAGDVRVHTAVVGIEPGDGAVRVLYGGADYARQPFNDAVSGAVEAGSVLDPFAGVRLGGPLRGLGDSAAPTPLRLASAYAAVAADGVHATPHTVARITREGRTVHTARPRTRRVLEQKGAHAVTARAAHGSGGPSGTGAPGVDRAGVGGGGGTFLTAGAGGGITRRTVWSVGYDSRLTVAVALFADRPGAKKNTTVPAQLPNDPPPTGYAEELTRRVWDLAGGS</sequence>
<dbReference type="PANTHER" id="PTHR32282">
    <property type="entry name" value="BINDING PROTEIN TRANSPEPTIDASE, PUTATIVE-RELATED"/>
    <property type="match status" value="1"/>
</dbReference>
<evidence type="ECO:0000256" key="2">
    <source>
        <dbReference type="ARBA" id="ARBA00022670"/>
    </source>
</evidence>
<organism evidence="10 11">
    <name type="scientific">Streptomyces marokkonensis</name>
    <dbReference type="NCBI Taxonomy" id="324855"/>
    <lineage>
        <taxon>Bacteria</taxon>
        <taxon>Bacillati</taxon>
        <taxon>Actinomycetota</taxon>
        <taxon>Actinomycetes</taxon>
        <taxon>Kitasatosporales</taxon>
        <taxon>Streptomycetaceae</taxon>
        <taxon>Streptomyces</taxon>
    </lineage>
</organism>
<dbReference type="Pfam" id="PF00912">
    <property type="entry name" value="Transgly"/>
    <property type="match status" value="1"/>
</dbReference>
<keyword evidence="1" id="KW-0121">Carboxypeptidase</keyword>
<evidence type="ECO:0000259" key="9">
    <source>
        <dbReference type="Pfam" id="PF00912"/>
    </source>
</evidence>
<dbReference type="InterPro" id="IPR050396">
    <property type="entry name" value="Glycosyltr_51/Transpeptidase"/>
</dbReference>
<dbReference type="Proteomes" id="UP001601627">
    <property type="component" value="Unassembled WGS sequence"/>
</dbReference>
<feature type="region of interest" description="Disordered" evidence="8">
    <location>
        <begin position="472"/>
        <end position="494"/>
    </location>
</feature>
<protein>
    <submittedName>
        <fullName evidence="10">Transglycosylase domain-containing protein</fullName>
        <ecNumber evidence="10">2.4.-.-</ecNumber>
    </submittedName>
</protein>
<reference evidence="10 11" key="1">
    <citation type="submission" date="2024-09" db="EMBL/GenBank/DDBJ databases">
        <title>The Natural Products Discovery Center: Release of the First 8490 Sequenced Strains for Exploring Actinobacteria Biosynthetic Diversity.</title>
        <authorList>
            <person name="Kalkreuter E."/>
            <person name="Kautsar S.A."/>
            <person name="Yang D."/>
            <person name="Bader C.D."/>
            <person name="Teijaro C.N."/>
            <person name="Fluegel L."/>
            <person name="Davis C.M."/>
            <person name="Simpson J.R."/>
            <person name="Lauterbach L."/>
            <person name="Steele A.D."/>
            <person name="Gui C."/>
            <person name="Meng S."/>
            <person name="Li G."/>
            <person name="Viehrig K."/>
            <person name="Ye F."/>
            <person name="Su P."/>
            <person name="Kiefer A.F."/>
            <person name="Nichols A."/>
            <person name="Cepeda A.J."/>
            <person name="Yan W."/>
            <person name="Fan B."/>
            <person name="Jiang Y."/>
            <person name="Adhikari A."/>
            <person name="Zheng C.-J."/>
            <person name="Schuster L."/>
            <person name="Cowan T.M."/>
            <person name="Smanski M.J."/>
            <person name="Chevrette M.G."/>
            <person name="De Carvalho L.P.S."/>
            <person name="Shen B."/>
        </authorList>
    </citation>
    <scope>NUCLEOTIDE SEQUENCE [LARGE SCALE GENOMIC DNA]</scope>
    <source>
        <strain evidence="10 11">NPDC058328</strain>
    </source>
</reference>
<feature type="region of interest" description="Disordered" evidence="8">
    <location>
        <begin position="540"/>
        <end position="561"/>
    </location>
</feature>
<dbReference type="InterPro" id="IPR036950">
    <property type="entry name" value="PBP_transglycosylase"/>
</dbReference>
<keyword evidence="3 10" id="KW-0328">Glycosyltransferase</keyword>
<accession>A0ABW6Q630</accession>
<evidence type="ECO:0000256" key="6">
    <source>
        <dbReference type="ARBA" id="ARBA00034000"/>
    </source>
</evidence>
<gene>
    <name evidence="10" type="ORF">ACFVZC_14840</name>
</gene>
<dbReference type="EC" id="2.4.-.-" evidence="10"/>
<dbReference type="SUPFAM" id="SSF53955">
    <property type="entry name" value="Lysozyme-like"/>
    <property type="match status" value="1"/>
</dbReference>
<feature type="domain" description="Glycosyl transferase family 51" evidence="9">
    <location>
        <begin position="88"/>
        <end position="257"/>
    </location>
</feature>
<dbReference type="EMBL" id="JBHVZQ010000010">
    <property type="protein sequence ID" value="MFF1274673.1"/>
    <property type="molecule type" value="Genomic_DNA"/>
</dbReference>
<keyword evidence="11" id="KW-1185">Reference proteome</keyword>
<evidence type="ECO:0000313" key="10">
    <source>
        <dbReference type="EMBL" id="MFF1274673.1"/>
    </source>
</evidence>
<comment type="catalytic activity">
    <reaction evidence="7">
        <text>[GlcNAc-(1-&gt;4)-Mur2Ac(oyl-L-Ala-gamma-D-Glu-L-Lys-D-Ala-D-Ala)](n)-di-trans,octa-cis-undecaprenyl diphosphate + beta-D-GlcNAc-(1-&gt;4)-Mur2Ac(oyl-L-Ala-gamma-D-Glu-L-Lys-D-Ala-D-Ala)-di-trans,octa-cis-undecaprenyl diphosphate = [GlcNAc-(1-&gt;4)-Mur2Ac(oyl-L-Ala-gamma-D-Glu-L-Lys-D-Ala-D-Ala)](n+1)-di-trans,octa-cis-undecaprenyl diphosphate + di-trans,octa-cis-undecaprenyl diphosphate + H(+)</text>
        <dbReference type="Rhea" id="RHEA:23708"/>
        <dbReference type="Rhea" id="RHEA-COMP:9602"/>
        <dbReference type="Rhea" id="RHEA-COMP:9603"/>
        <dbReference type="ChEBI" id="CHEBI:15378"/>
        <dbReference type="ChEBI" id="CHEBI:58405"/>
        <dbReference type="ChEBI" id="CHEBI:60033"/>
        <dbReference type="ChEBI" id="CHEBI:78435"/>
        <dbReference type="EC" id="2.4.99.28"/>
    </reaction>
</comment>
<dbReference type="SUPFAM" id="SSF56601">
    <property type="entry name" value="beta-lactamase/transpeptidase-like"/>
    <property type="match status" value="1"/>
</dbReference>
<comment type="catalytic activity">
    <reaction evidence="6">
        <text>Preferential cleavage: (Ac)2-L-Lys-D-Ala-|-D-Ala. Also transpeptidation of peptidyl-alanyl moieties that are N-acyl substituents of D-alanine.</text>
        <dbReference type="EC" id="3.4.16.4"/>
    </reaction>
</comment>
<comment type="caution">
    <text evidence="10">The sequence shown here is derived from an EMBL/GenBank/DDBJ whole genome shotgun (WGS) entry which is preliminary data.</text>
</comment>
<name>A0ABW6Q630_9ACTN</name>
<evidence type="ECO:0000256" key="8">
    <source>
        <dbReference type="SAM" id="MobiDB-lite"/>
    </source>
</evidence>